<feature type="transmembrane region" description="Helical" evidence="2">
    <location>
        <begin position="92"/>
        <end position="112"/>
    </location>
</feature>
<keyword evidence="2" id="KW-0812">Transmembrane</keyword>
<evidence type="ECO:0000256" key="1">
    <source>
        <dbReference type="SAM" id="MobiDB-lite"/>
    </source>
</evidence>
<dbReference type="Proteomes" id="UP001296993">
    <property type="component" value="Unassembled WGS sequence"/>
</dbReference>
<keyword evidence="4" id="KW-1185">Reference proteome</keyword>
<evidence type="ECO:0000256" key="2">
    <source>
        <dbReference type="SAM" id="Phobius"/>
    </source>
</evidence>
<proteinExistence type="predicted"/>
<protein>
    <submittedName>
        <fullName evidence="3">Mg2+ and Co2+ transporter CorA</fullName>
    </submittedName>
</protein>
<sequence length="141" mass="15496">MMTHAEKQMKNVTKRLELWSQKAKQEYPQHLEDSLRRAVDRIDPQGLSRASEEVLATVTGNRAMARRARKSIGKSLATAQRKYGTHHSKARGVLVCLGVAALIAAACAAVMWRATRHVENSPKPKGPDAPSWQGIDPDMGG</sequence>
<accession>A0ABS4XB73</accession>
<name>A0ABS4XB73_9MICC</name>
<feature type="region of interest" description="Disordered" evidence="1">
    <location>
        <begin position="118"/>
        <end position="141"/>
    </location>
</feature>
<reference evidence="3 4" key="1">
    <citation type="submission" date="2021-03" db="EMBL/GenBank/DDBJ databases">
        <title>Sequencing the genomes of 1000 actinobacteria strains.</title>
        <authorList>
            <person name="Klenk H.-P."/>
        </authorList>
    </citation>
    <scope>NUCLEOTIDE SEQUENCE [LARGE SCALE GENOMIC DNA]</scope>
    <source>
        <strain evidence="3 4">DSM 15797</strain>
    </source>
</reference>
<gene>
    <name evidence="3" type="ORF">JOF47_001019</name>
</gene>
<evidence type="ECO:0000313" key="4">
    <source>
        <dbReference type="Proteomes" id="UP001296993"/>
    </source>
</evidence>
<keyword evidence="2" id="KW-0472">Membrane</keyword>
<comment type="caution">
    <text evidence="3">The sequence shown here is derived from an EMBL/GenBank/DDBJ whole genome shotgun (WGS) entry which is preliminary data.</text>
</comment>
<dbReference type="EMBL" id="JAGIOF010000001">
    <property type="protein sequence ID" value="MBP2385508.1"/>
    <property type="molecule type" value="Genomic_DNA"/>
</dbReference>
<dbReference type="RefSeq" id="WP_209996352.1">
    <property type="nucleotide sequence ID" value="NZ_BAAAJY010000007.1"/>
</dbReference>
<evidence type="ECO:0000313" key="3">
    <source>
        <dbReference type="EMBL" id="MBP2385508.1"/>
    </source>
</evidence>
<organism evidence="3 4">
    <name type="scientific">Paeniglutamicibacter kerguelensis</name>
    <dbReference type="NCBI Taxonomy" id="254788"/>
    <lineage>
        <taxon>Bacteria</taxon>
        <taxon>Bacillati</taxon>
        <taxon>Actinomycetota</taxon>
        <taxon>Actinomycetes</taxon>
        <taxon>Micrococcales</taxon>
        <taxon>Micrococcaceae</taxon>
        <taxon>Paeniglutamicibacter</taxon>
    </lineage>
</organism>
<keyword evidence="2" id="KW-1133">Transmembrane helix</keyword>